<keyword evidence="4" id="KW-0676">Redox-active center</keyword>
<organism evidence="6 7">
    <name type="scientific">Lacibacter cauensis</name>
    <dbReference type="NCBI Taxonomy" id="510947"/>
    <lineage>
        <taxon>Bacteria</taxon>
        <taxon>Pseudomonadati</taxon>
        <taxon>Bacteroidota</taxon>
        <taxon>Chitinophagia</taxon>
        <taxon>Chitinophagales</taxon>
        <taxon>Chitinophagaceae</taxon>
        <taxon>Lacibacter</taxon>
    </lineage>
</organism>
<gene>
    <name evidence="6" type="ORF">IQ13_3052</name>
</gene>
<dbReference type="Proteomes" id="UP000316167">
    <property type="component" value="Unassembled WGS sequence"/>
</dbReference>
<reference evidence="6 7" key="1">
    <citation type="journal article" date="2015" name="Stand. Genomic Sci.">
        <title>Genomic Encyclopedia of Bacterial and Archaeal Type Strains, Phase III: the genomes of soil and plant-associated and newly described type strains.</title>
        <authorList>
            <person name="Whitman W.B."/>
            <person name="Woyke T."/>
            <person name="Klenk H.P."/>
            <person name="Zhou Y."/>
            <person name="Lilburn T.G."/>
            <person name="Beck B.J."/>
            <person name="De Vos P."/>
            <person name="Vandamme P."/>
            <person name="Eisen J.A."/>
            <person name="Garrity G."/>
            <person name="Hugenholtz P."/>
            <person name="Kyrpides N.C."/>
        </authorList>
    </citation>
    <scope>NUCLEOTIDE SEQUENCE [LARGE SCALE GENOMIC DNA]</scope>
    <source>
        <strain evidence="6 7">CGMCC 1.7271</strain>
    </source>
</reference>
<dbReference type="CDD" id="cd02966">
    <property type="entry name" value="TlpA_like_family"/>
    <property type="match status" value="1"/>
</dbReference>
<evidence type="ECO:0000256" key="4">
    <source>
        <dbReference type="ARBA" id="ARBA00023284"/>
    </source>
</evidence>
<name>A0A562SGB8_9BACT</name>
<dbReference type="InterPro" id="IPR017937">
    <property type="entry name" value="Thioredoxin_CS"/>
</dbReference>
<keyword evidence="2" id="KW-0201">Cytochrome c-type biogenesis</keyword>
<accession>A0A562SGB8</accession>
<dbReference type="PROSITE" id="PS51352">
    <property type="entry name" value="THIOREDOXIN_2"/>
    <property type="match status" value="1"/>
</dbReference>
<dbReference type="GO" id="GO:0016209">
    <property type="term" value="F:antioxidant activity"/>
    <property type="evidence" value="ECO:0007669"/>
    <property type="project" value="InterPro"/>
</dbReference>
<evidence type="ECO:0000256" key="3">
    <source>
        <dbReference type="ARBA" id="ARBA00023157"/>
    </source>
</evidence>
<dbReference type="InterPro" id="IPR000866">
    <property type="entry name" value="AhpC/TSA"/>
</dbReference>
<comment type="subcellular location">
    <subcellularLocation>
        <location evidence="1">Cell envelope</location>
    </subcellularLocation>
</comment>
<dbReference type="Pfam" id="PF00578">
    <property type="entry name" value="AhpC-TSA"/>
    <property type="match status" value="1"/>
</dbReference>
<dbReference type="Pfam" id="PF14289">
    <property type="entry name" value="DUF4369"/>
    <property type="match status" value="1"/>
</dbReference>
<dbReference type="GO" id="GO:0016491">
    <property type="term" value="F:oxidoreductase activity"/>
    <property type="evidence" value="ECO:0007669"/>
    <property type="project" value="InterPro"/>
</dbReference>
<dbReference type="Gene3D" id="3.40.30.10">
    <property type="entry name" value="Glutaredoxin"/>
    <property type="match status" value="1"/>
</dbReference>
<comment type="caution">
    <text evidence="6">The sequence shown here is derived from an EMBL/GenBank/DDBJ whole genome shotgun (WGS) entry which is preliminary data.</text>
</comment>
<evidence type="ECO:0000256" key="1">
    <source>
        <dbReference type="ARBA" id="ARBA00004196"/>
    </source>
</evidence>
<dbReference type="GO" id="GO:0017004">
    <property type="term" value="P:cytochrome complex assembly"/>
    <property type="evidence" value="ECO:0007669"/>
    <property type="project" value="UniProtKB-KW"/>
</dbReference>
<dbReference type="GO" id="GO:0030313">
    <property type="term" value="C:cell envelope"/>
    <property type="evidence" value="ECO:0007669"/>
    <property type="project" value="UniProtKB-SubCell"/>
</dbReference>
<feature type="domain" description="Thioredoxin" evidence="5">
    <location>
        <begin position="213"/>
        <end position="351"/>
    </location>
</feature>
<evidence type="ECO:0000313" key="7">
    <source>
        <dbReference type="Proteomes" id="UP000316167"/>
    </source>
</evidence>
<dbReference type="InterPro" id="IPR025380">
    <property type="entry name" value="DUF4369"/>
</dbReference>
<dbReference type="InterPro" id="IPR036249">
    <property type="entry name" value="Thioredoxin-like_sf"/>
</dbReference>
<proteinExistence type="predicted"/>
<evidence type="ECO:0000259" key="5">
    <source>
        <dbReference type="PROSITE" id="PS51352"/>
    </source>
</evidence>
<dbReference type="InterPro" id="IPR050553">
    <property type="entry name" value="Thioredoxin_ResA/DsbE_sf"/>
</dbReference>
<evidence type="ECO:0000313" key="6">
    <source>
        <dbReference type="EMBL" id="TWI80375.1"/>
    </source>
</evidence>
<dbReference type="EMBL" id="VLLE01000005">
    <property type="protein sequence ID" value="TWI80375.1"/>
    <property type="molecule type" value="Genomic_DNA"/>
</dbReference>
<dbReference type="SUPFAM" id="SSF52833">
    <property type="entry name" value="Thioredoxin-like"/>
    <property type="match status" value="1"/>
</dbReference>
<dbReference type="InterPro" id="IPR013766">
    <property type="entry name" value="Thioredoxin_domain"/>
</dbReference>
<dbReference type="AlphaFoldDB" id="A0A562SGB8"/>
<sequence length="351" mass="38899">MCAVLQLQAQQSFEIKGTIRGAQENAKVTIRLDSPESRALAESVIKKGKFELKGIVPEAAIYVVAVDGASQNLGLFLEGGTVQVNGHIDTLARAIIKGSAVHDEFVQFRAGFDPYFMKLDQLGRELSNPAMQSKQDSLYNLIRNLATEINTQADAYVASHNNSAVTPLLLYFTYSFFQQAEVLDTRFSQLTAAAQQSYFGRLVGGIVKENRIGAVGYEAVDFIQADTSGNPVSLQSFRGKYVLVDFWASWCGPCRMENPNLVAAYNKYKAKNFTVLGVSLDKDRGKWLEAIAKDGLTWTHVSDLKFWNNEAARIYKISSIPQNLLIGPDGVIIAKNLRGEELQIRLEELFK</sequence>
<dbReference type="PROSITE" id="PS00194">
    <property type="entry name" value="THIOREDOXIN_1"/>
    <property type="match status" value="1"/>
</dbReference>
<dbReference type="PANTHER" id="PTHR42852">
    <property type="entry name" value="THIOL:DISULFIDE INTERCHANGE PROTEIN DSBE"/>
    <property type="match status" value="1"/>
</dbReference>
<keyword evidence="7" id="KW-1185">Reference proteome</keyword>
<protein>
    <submittedName>
        <fullName evidence="6">Peroxiredoxin</fullName>
    </submittedName>
</protein>
<dbReference type="PANTHER" id="PTHR42852:SF6">
    <property type="entry name" value="THIOL:DISULFIDE INTERCHANGE PROTEIN DSBE"/>
    <property type="match status" value="1"/>
</dbReference>
<evidence type="ECO:0000256" key="2">
    <source>
        <dbReference type="ARBA" id="ARBA00022748"/>
    </source>
</evidence>
<keyword evidence="3" id="KW-1015">Disulfide bond</keyword>